<gene>
    <name evidence="1" type="ORF">AA20_11540</name>
</gene>
<reference evidence="1 2" key="1">
    <citation type="submission" date="2014-01" db="EMBL/GenBank/DDBJ databases">
        <title>Development of a Comparative Genomic Fingerprinting Assay for High Resolution Genotyping of Arcobacter butzleri.</title>
        <authorList>
            <person name="Webb A.L."/>
            <person name="Inglis G.D."/>
            <person name="Kruczkiewicz P."/>
            <person name="Selinger L.B."/>
            <person name="Taboada E.N."/>
        </authorList>
    </citation>
    <scope>NUCLEOTIDE SEQUENCE [LARGE SCALE GENOMIC DNA]</scope>
    <source>
        <strain evidence="1 2">L348</strain>
    </source>
</reference>
<protein>
    <submittedName>
        <fullName evidence="1">Uncharacterized protein</fullName>
    </submittedName>
</protein>
<organism evidence="1 2">
    <name type="scientific">Aliarcobacter butzleri L348</name>
    <dbReference type="NCBI Taxonomy" id="1447256"/>
    <lineage>
        <taxon>Bacteria</taxon>
        <taxon>Pseudomonadati</taxon>
        <taxon>Campylobacterota</taxon>
        <taxon>Epsilonproteobacteria</taxon>
        <taxon>Campylobacterales</taxon>
        <taxon>Arcobacteraceae</taxon>
        <taxon>Aliarcobacter</taxon>
    </lineage>
</organism>
<proteinExistence type="predicted"/>
<dbReference type="EMBL" id="JAIQ01000165">
    <property type="protein sequence ID" value="KLD96722.1"/>
    <property type="molecule type" value="Genomic_DNA"/>
</dbReference>
<name>A0A0G9JXR9_9BACT</name>
<dbReference type="AlphaFoldDB" id="A0A0G9JXR9"/>
<dbReference type="Proteomes" id="UP000035514">
    <property type="component" value="Unassembled WGS sequence"/>
</dbReference>
<evidence type="ECO:0000313" key="1">
    <source>
        <dbReference type="EMBL" id="KLD96722.1"/>
    </source>
</evidence>
<evidence type="ECO:0000313" key="2">
    <source>
        <dbReference type="Proteomes" id="UP000035514"/>
    </source>
</evidence>
<dbReference type="PATRIC" id="fig|1447256.3.peg.2263"/>
<sequence length="39" mass="4558">MKLIINGITKYFQDIKDKKTKVKLTHLNLKGEKPIKLFA</sequence>
<accession>A0A0G9JXR9</accession>
<comment type="caution">
    <text evidence="1">The sequence shown here is derived from an EMBL/GenBank/DDBJ whole genome shotgun (WGS) entry which is preliminary data.</text>
</comment>